<evidence type="ECO:0000313" key="3">
    <source>
        <dbReference type="EMBL" id="XBV25899.1"/>
    </source>
</evidence>
<reference evidence="3" key="1">
    <citation type="submission" date="2024-06" db="EMBL/GenBank/DDBJ databases">
        <title>Kribbella sp. strain HUAS MG21 genome sequences.</title>
        <authorList>
            <person name="Mo P."/>
        </authorList>
    </citation>
    <scope>NUCLEOTIDE SEQUENCE</scope>
    <source>
        <strain evidence="3">HUAS MG21</strain>
    </source>
</reference>
<dbReference type="InterPro" id="IPR010852">
    <property type="entry name" value="ABATE"/>
</dbReference>
<protein>
    <submittedName>
        <fullName evidence="3">CGNR zinc finger domain-containing protein</fullName>
    </submittedName>
</protein>
<dbReference type="AlphaFoldDB" id="A0AAU7TG68"/>
<organism evidence="3">
    <name type="scientific">Kribbella sp. HUAS MG21</name>
    <dbReference type="NCBI Taxonomy" id="3160966"/>
    <lineage>
        <taxon>Bacteria</taxon>
        <taxon>Bacillati</taxon>
        <taxon>Actinomycetota</taxon>
        <taxon>Actinomycetes</taxon>
        <taxon>Propionibacteriales</taxon>
        <taxon>Kribbellaceae</taxon>
        <taxon>Kribbella</taxon>
    </lineage>
</organism>
<dbReference type="Gene3D" id="1.10.3300.10">
    <property type="entry name" value="Jann2411-like domain"/>
    <property type="match status" value="1"/>
</dbReference>
<dbReference type="PANTHER" id="PTHR35525:SF3">
    <property type="entry name" value="BLL6575 PROTEIN"/>
    <property type="match status" value="1"/>
</dbReference>
<feature type="region of interest" description="Disordered" evidence="1">
    <location>
        <begin position="130"/>
        <end position="150"/>
    </location>
</feature>
<evidence type="ECO:0000256" key="1">
    <source>
        <dbReference type="SAM" id="MobiDB-lite"/>
    </source>
</evidence>
<dbReference type="InterPro" id="IPR023286">
    <property type="entry name" value="ABATE_dom_sf"/>
</dbReference>
<dbReference type="Pfam" id="PF07336">
    <property type="entry name" value="ABATE"/>
    <property type="match status" value="1"/>
</dbReference>
<feature type="compositionally biased region" description="Gly residues" evidence="1">
    <location>
        <begin position="133"/>
        <end position="146"/>
    </location>
</feature>
<gene>
    <name evidence="3" type="ORF">ABN611_05615</name>
</gene>
<dbReference type="InterPro" id="IPR021005">
    <property type="entry name" value="Znf_CGNR"/>
</dbReference>
<dbReference type="EMBL" id="CP158165">
    <property type="protein sequence ID" value="XBV25899.1"/>
    <property type="molecule type" value="Genomic_DNA"/>
</dbReference>
<dbReference type="Pfam" id="PF11706">
    <property type="entry name" value="zf-CGNR"/>
    <property type="match status" value="1"/>
</dbReference>
<name>A0AAU7TG68_9ACTN</name>
<dbReference type="SUPFAM" id="SSF160904">
    <property type="entry name" value="Jann2411-like"/>
    <property type="match status" value="1"/>
</dbReference>
<proteinExistence type="predicted"/>
<dbReference type="PANTHER" id="PTHR35525">
    <property type="entry name" value="BLL6575 PROTEIN"/>
    <property type="match status" value="1"/>
</dbReference>
<accession>A0AAU7TG68</accession>
<sequence length="268" mass="28307">METPELPPGIRELPVVAGDLALDFANTVDDPLGPERHDHLSDYRALLWWSLRVGILTETDADRLLTRSAPRRAAAVVRRAHQLREAINRAARQLADGAALTNGKSRASDTAVGDVRASGAAMRGAHASEAAGAAGGGGADAAGGTAGRAAPAGGAARAEGVVGGGVLSGWDELRGFVGVAVGRSELVGLRPVWRFEVLESPLWPVALAGYELLTGPRAGRIKRCAGCPWLFLDQSKNGSRRWCSMEICGTNEKMRLYVSRRAARRTQN</sequence>
<dbReference type="RefSeq" id="WP_350278706.1">
    <property type="nucleotide sequence ID" value="NZ_CP158165.1"/>
</dbReference>
<evidence type="ECO:0000259" key="2">
    <source>
        <dbReference type="Pfam" id="PF11706"/>
    </source>
</evidence>
<feature type="domain" description="Zinc finger CGNR" evidence="2">
    <location>
        <begin position="220"/>
        <end position="261"/>
    </location>
</feature>